<proteinExistence type="predicted"/>
<evidence type="ECO:0000313" key="1">
    <source>
        <dbReference type="EMBL" id="CAH6719255.1"/>
    </source>
</evidence>
<dbReference type="Proteomes" id="UP001152531">
    <property type="component" value="Unassembled WGS sequence"/>
</dbReference>
<dbReference type="EMBL" id="CALSDN010000002">
    <property type="protein sequence ID" value="CAH6719255.1"/>
    <property type="molecule type" value="Genomic_DNA"/>
</dbReference>
<gene>
    <name evidence="1" type="ORF">CLIB1444_02S04368</name>
</gene>
<keyword evidence="2" id="KW-1185">Reference proteome</keyword>
<protein>
    <submittedName>
        <fullName evidence="1">Pheromone-regulated membrane protein 10</fullName>
    </submittedName>
</protein>
<organism evidence="1 2">
    <name type="scientific">[Candida] jaroonii</name>
    <dbReference type="NCBI Taxonomy" id="467808"/>
    <lineage>
        <taxon>Eukaryota</taxon>
        <taxon>Fungi</taxon>
        <taxon>Dikarya</taxon>
        <taxon>Ascomycota</taxon>
        <taxon>Saccharomycotina</taxon>
        <taxon>Pichiomycetes</taxon>
        <taxon>Debaryomycetaceae</taxon>
        <taxon>Yamadazyma</taxon>
    </lineage>
</organism>
<comment type="caution">
    <text evidence="1">The sequence shown here is derived from an EMBL/GenBank/DDBJ whole genome shotgun (WGS) entry which is preliminary data.</text>
</comment>
<reference evidence="1" key="1">
    <citation type="submission" date="2022-06" db="EMBL/GenBank/DDBJ databases">
        <authorList>
            <person name="Legras J.-L."/>
            <person name="Devillers H."/>
            <person name="Grondin C."/>
        </authorList>
    </citation>
    <scope>NUCLEOTIDE SEQUENCE</scope>
    <source>
        <strain evidence="1">CLIB 1444</strain>
    </source>
</reference>
<evidence type="ECO:0000313" key="2">
    <source>
        <dbReference type="Proteomes" id="UP001152531"/>
    </source>
</evidence>
<name>A0ACA9Y3A2_9ASCO</name>
<accession>A0ACA9Y3A2</accession>
<sequence>MSSIHDSSDEERDFQSHIQLPSLQDYQKHKKRNSSSTNLVKAGKKFGKAIQQKGSSSKKGVNSPRQSFVSNDSSLNEPEVYSDSSDDYQEGSSSLPKFQFKDDLNAESNVMDDDEDEGMYPEYGDDYDTNLPDHLDESDSDDDELNRNPPPQGLDPLDQPTHDLHQHASRDSHESRFSHNSLHSKSDLKSHSSRNSSLRNHIFRRPSMFSRKHGETDITDQLGSTTSSHTANSQNRSGVVFKDILRKMALQDQAYPERPNSDTFIGQILSNDGNMSLSGGGLVPGGSRMSREKPIDEEEEIGDDESFAERNSIELQKLDFAQLNNEARNLINVHVPERYRQETFEDHQIESNSSSETVKEKSDEIDEKARPSIDSKTRKKEADLYAPNPDLFLRNDVQYNDDGEFMMLDEDSEYNIAPPTKVQAGVLSSLLKLYQNPDESKSTSSLSYGDHSTLHEFDEDREPTKTSSSFDIMKGFKSGGKMVKDNLPFYKKTHSGQQTPVDTEDGQIPITDESGMPSFQNAKPKQHRKAMVNPSNVPTNVSKRFKKAKKKAAEQLRITVHIADVLQRQRFIMLMCKALMLFGAPTHRLEEYMIMTSRVLEIDGQFIYFPGCMIMAFGDAATRTSEVHLVKCTQGLNLSKLDETHKIYKAVIHDLMGAEEASVKLTKILKSKNVYNPWLCVFFYGLGSSMVCPFAFGGGWTDIPIAFGVGLCVGYLQFFVSSMSNLYSSVFEVSASIVVSFIARAIGSIHGGKIFCFSAIAQGSLALILPGYIILCGSLELQSRNLVAGAVRMFYAIIYSLFLGFGITLGASLYGWVDKNSVSEVTCSADHQIDPKFRILFVPAFATSLGLINQAKLKQLPVMLIIACTGYVGTYFAGLHFSNVSEFTACIGAFIVGILGNLYSRIWKGLAVSAMLPAIFVQVPSGIASQSSLLSGITAANAITSDGNNTTASNAASDSSSGSMSFGSAMVEVSIGISVGLFAAALIVYPFGKKKTGLFSL</sequence>